<proteinExistence type="predicted"/>
<evidence type="ECO:0000256" key="1">
    <source>
        <dbReference type="SAM" id="Phobius"/>
    </source>
</evidence>
<keyword evidence="1" id="KW-0812">Transmembrane</keyword>
<reference evidence="2 3" key="1">
    <citation type="submission" date="2015-08" db="EMBL/GenBank/DDBJ databases">
        <title>The Complete Genome of Citrobacter freundii Myophage Margaery.</title>
        <authorList>
            <person name="Yi D."/>
            <person name="Cadungog J.N."/>
            <person name="Cahill J.L."/>
            <person name="Rasche E.S."/>
            <person name="Everett G.F.K."/>
        </authorList>
    </citation>
    <scope>NUCLEOTIDE SEQUENCE [LARGE SCALE GENOMIC DNA]</scope>
</reference>
<evidence type="ECO:0000313" key="2">
    <source>
        <dbReference type="EMBL" id="ALF01771.1"/>
    </source>
</evidence>
<dbReference type="KEGG" id="vg:26647267"/>
<accession>A0A0M4R221</accession>
<keyword evidence="3" id="KW-1185">Reference proteome</keyword>
<gene>
    <name evidence="2" type="ORF">CPT_Margaery82</name>
</gene>
<dbReference type="EMBL" id="KT381880">
    <property type="protein sequence ID" value="ALF01771.1"/>
    <property type="molecule type" value="Genomic_DNA"/>
</dbReference>
<keyword evidence="1" id="KW-1133">Transmembrane helix</keyword>
<protein>
    <submittedName>
        <fullName evidence="2">Uncharacterized protein</fullName>
    </submittedName>
</protein>
<dbReference type="GeneID" id="26647267"/>
<evidence type="ECO:0000313" key="3">
    <source>
        <dbReference type="Proteomes" id="UP000201970"/>
    </source>
</evidence>
<sequence>MRFLKYASWLVLVPLDIITGVLAILLAPFVVPFYSEETGHLPKGFRWMETFDNPIDGDGGHIRRWANIRYHLGALGVYAQRVGWLWRNKAYNFAYNVLGREAQSDFAWKGNPKTEGGSDPSRHGYLLMWNDSAWGLYVFKPWLKVGKVQFCLRVYCGWKLKQEVTDPNGLDRAMLAFHINPLRYYVVER</sequence>
<feature type="transmembrane region" description="Helical" evidence="1">
    <location>
        <begin position="6"/>
        <end position="34"/>
    </location>
</feature>
<dbReference type="Proteomes" id="UP000201970">
    <property type="component" value="Segment"/>
</dbReference>
<dbReference type="InterPro" id="IPR055762">
    <property type="entry name" value="DUF7338"/>
</dbReference>
<dbReference type="Pfam" id="PF24027">
    <property type="entry name" value="DUF7338"/>
    <property type="match status" value="1"/>
</dbReference>
<organism evidence="2 3">
    <name type="scientific">Citrobacter phage Margaery</name>
    <dbReference type="NCBI Taxonomy" id="1701810"/>
    <lineage>
        <taxon>Viruses</taxon>
        <taxon>Duplodnaviria</taxon>
        <taxon>Heunggongvirae</taxon>
        <taxon>Uroviricota</taxon>
        <taxon>Caudoviricetes</taxon>
        <taxon>Pantevenvirales</taxon>
        <taxon>Straboviridae</taxon>
        <taxon>Pseudotevenvirus</taxon>
        <taxon>Pseudotevenvirus margaery</taxon>
    </lineage>
</organism>
<dbReference type="RefSeq" id="YP_009194897.1">
    <property type="nucleotide sequence ID" value="NC_028755.1"/>
</dbReference>
<keyword evidence="1" id="KW-0472">Membrane</keyword>
<name>A0A0M4R221_9CAUD</name>